<dbReference type="Proteomes" id="UP001521184">
    <property type="component" value="Unassembled WGS sequence"/>
</dbReference>
<dbReference type="SUPFAM" id="SSF51011">
    <property type="entry name" value="Glycosyl hydrolase domain"/>
    <property type="match status" value="1"/>
</dbReference>
<gene>
    <name evidence="8" type="ORF">SLS58_009884</name>
</gene>
<dbReference type="Gene3D" id="2.60.40.1180">
    <property type="entry name" value="Golgi alpha-mannosidase II"/>
    <property type="match status" value="1"/>
</dbReference>
<evidence type="ECO:0000256" key="2">
    <source>
        <dbReference type="ARBA" id="ARBA00007806"/>
    </source>
</evidence>
<dbReference type="Pfam" id="PF01055">
    <property type="entry name" value="Glyco_hydro_31_2nd"/>
    <property type="match status" value="1"/>
</dbReference>
<dbReference type="EC" id="3.2.1.20" evidence="3"/>
<dbReference type="CDD" id="cd14752">
    <property type="entry name" value="GH31_N"/>
    <property type="match status" value="1"/>
</dbReference>
<dbReference type="EMBL" id="JAKEKT020000104">
    <property type="protein sequence ID" value="KAL1636190.1"/>
    <property type="molecule type" value="Genomic_DNA"/>
</dbReference>
<keyword evidence="4" id="KW-0326">Glycosidase</keyword>
<evidence type="ECO:0000256" key="4">
    <source>
        <dbReference type="RuleBase" id="RU361185"/>
    </source>
</evidence>
<keyword evidence="4" id="KW-0378">Hydrolase</keyword>
<dbReference type="PANTHER" id="PTHR22762:SF120">
    <property type="entry name" value="HETEROGLYCAN GLUCOSIDASE 1"/>
    <property type="match status" value="1"/>
</dbReference>
<evidence type="ECO:0000259" key="7">
    <source>
        <dbReference type="Pfam" id="PF21365"/>
    </source>
</evidence>
<comment type="similarity">
    <text evidence="2 4">Belongs to the glycosyl hydrolase 31 family.</text>
</comment>
<dbReference type="SUPFAM" id="SSF51445">
    <property type="entry name" value="(Trans)glycosidases"/>
    <property type="match status" value="1"/>
</dbReference>
<feature type="domain" description="Glycoside hydrolase family 31 TIM barrel" evidence="6">
    <location>
        <begin position="59"/>
        <end position="490"/>
    </location>
</feature>
<dbReference type="InterPro" id="IPR000322">
    <property type="entry name" value="Glyco_hydro_31_TIM"/>
</dbReference>
<name>A0ABR3T9G9_9PEZI</name>
<evidence type="ECO:0000313" key="9">
    <source>
        <dbReference type="Proteomes" id="UP001521184"/>
    </source>
</evidence>
<feature type="domain" description="Glycosyl hydrolase family 31 C-terminal" evidence="7">
    <location>
        <begin position="499"/>
        <end position="611"/>
    </location>
</feature>
<feature type="region of interest" description="Disordered" evidence="5">
    <location>
        <begin position="195"/>
        <end position="219"/>
    </location>
</feature>
<evidence type="ECO:0000313" key="8">
    <source>
        <dbReference type="EMBL" id="KAL1636190.1"/>
    </source>
</evidence>
<accession>A0ABR3T9G9</accession>
<dbReference type="Pfam" id="PF21365">
    <property type="entry name" value="Glyco_hydro_31_3rd"/>
    <property type="match status" value="1"/>
</dbReference>
<protein>
    <recommendedName>
        <fullName evidence="3">alpha-glucosidase</fullName>
        <ecNumber evidence="3">3.2.1.20</ecNumber>
    </recommendedName>
</protein>
<comment type="catalytic activity">
    <reaction evidence="1">
        <text>Hydrolysis of terminal, non-reducing (1-&gt;4)-linked alpha-D-glucose residues with release of alpha-D-glucose.</text>
        <dbReference type="EC" id="3.2.1.20"/>
    </reaction>
</comment>
<dbReference type="Gene3D" id="3.20.20.80">
    <property type="entry name" value="Glycosidases"/>
    <property type="match status" value="1"/>
</dbReference>
<proteinExistence type="inferred from homology"/>
<reference evidence="8 9" key="1">
    <citation type="journal article" date="2023" name="Plant Dis.">
        <title>First Report of Diplodia intermedia Causing Canker and Dieback Diseases on Apple Trees in Canada.</title>
        <authorList>
            <person name="Ellouze W."/>
            <person name="Ilyukhin E."/>
            <person name="Sulman M."/>
            <person name="Ali S."/>
        </authorList>
    </citation>
    <scope>NUCLEOTIDE SEQUENCE [LARGE SCALE GENOMIC DNA]</scope>
    <source>
        <strain evidence="8 9">M45-28</strain>
    </source>
</reference>
<dbReference type="InterPro" id="IPR013780">
    <property type="entry name" value="Glyco_hydro_b"/>
</dbReference>
<comment type="caution">
    <text evidence="8">The sequence shown here is derived from an EMBL/GenBank/DDBJ whole genome shotgun (WGS) entry which is preliminary data.</text>
</comment>
<dbReference type="InterPro" id="IPR048395">
    <property type="entry name" value="Glyco_hydro_31_C"/>
</dbReference>
<evidence type="ECO:0000259" key="6">
    <source>
        <dbReference type="Pfam" id="PF01055"/>
    </source>
</evidence>
<organism evidence="8 9">
    <name type="scientific">Diplodia intermedia</name>
    <dbReference type="NCBI Taxonomy" id="856260"/>
    <lineage>
        <taxon>Eukaryota</taxon>
        <taxon>Fungi</taxon>
        <taxon>Dikarya</taxon>
        <taxon>Ascomycota</taxon>
        <taxon>Pezizomycotina</taxon>
        <taxon>Dothideomycetes</taxon>
        <taxon>Dothideomycetes incertae sedis</taxon>
        <taxon>Botryosphaeriales</taxon>
        <taxon>Botryosphaeriaceae</taxon>
        <taxon>Diplodia</taxon>
    </lineage>
</organism>
<keyword evidence="9" id="KW-1185">Reference proteome</keyword>
<dbReference type="PANTHER" id="PTHR22762">
    <property type="entry name" value="ALPHA-GLUCOSIDASE"/>
    <property type="match status" value="1"/>
</dbReference>
<dbReference type="InterPro" id="IPR017853">
    <property type="entry name" value="GH"/>
</dbReference>
<sequence length="820" mass="93882">MSQLATFIDNYSHVCVDLGKTNTTQLRIATRFNGFQGIFIAGDDISEVIRGYSSLVGRPRLMPRFVLGNHQGCYGYDRQQRVEQAVQKYRDYGIPLDGMHIDVDIQRDYRTFTIDKGKFPQPEKMFLELRKKGVRCSTNITPVINARDDPEYTTLNEGLSQDHFVLDRRNVDPSAPNWWDQRYMQYGGSKLYYTRPFRQSDPEEPDDEHEFSASFNNPDRKQLFRGGVSYGNKQGCPGYYPNLNQERTRDWWGKQYEYLFNTGLEFVWQDMTSPCMAQRYGDMKSWPFRLMLDSDGWRGEPTTDQKTAIEIWSLYSFNLHKATFKGLNELASRKGKRNFIIGRGSYAGAQRYAGLWTGDNASTWDFLQISVAQVIALGLAGVTIAGADVGGFEPPEGNLTAFADPELLIRWYCAYSLLPWFRNHYSAKHTDKENVDWKKKDFQEPYRYFEWYRDNWRQVADGERDIYQSVLPVSRYYIRLRYSLLQLLYDAMFENSITGLPIARSLVITDPLDGSLFSRHEWANKSQYMVGNDILVAPQLEQKQARREIYLPSTTAWFPMNLRPHYDDAIGEALQPSVPGGSNVSFDCHISPEDGHLPYVCPMYIREGAIIPQIQVRDSVPDRTRPELPAAPANPITINIYPGHSSRGPTKYSMYLDDGVSRSSAPDDAYYLFLQQPDDDDKEEEEEARARANNEYGDGEARSNFRRVDVEQNVVEDAYGDKVTGRRITLSTRWKGSVVGGDDGVPDAERYDDERVERDVGPEFRLVVWHEPRTDMAAVAVNVLRGGGGVRVGGDVAKKASVVWVPTKKDVEAVIEVVYR</sequence>
<dbReference type="Gene3D" id="2.60.40.1760">
    <property type="entry name" value="glycosyl hydrolase (family 31)"/>
    <property type="match status" value="1"/>
</dbReference>
<evidence type="ECO:0000256" key="3">
    <source>
        <dbReference type="ARBA" id="ARBA00012741"/>
    </source>
</evidence>
<evidence type="ECO:0000256" key="1">
    <source>
        <dbReference type="ARBA" id="ARBA00001657"/>
    </source>
</evidence>
<evidence type="ECO:0000256" key="5">
    <source>
        <dbReference type="SAM" id="MobiDB-lite"/>
    </source>
</evidence>